<evidence type="ECO:0000259" key="4">
    <source>
        <dbReference type="PROSITE" id="PS01124"/>
    </source>
</evidence>
<dbReference type="SUPFAM" id="SSF55136">
    <property type="entry name" value="Probable bacterial effector-binding domain"/>
    <property type="match status" value="1"/>
</dbReference>
<dbReference type="AlphaFoldDB" id="A0A7X2J2S3"/>
<gene>
    <name evidence="5" type="ORF">GJU40_18245</name>
</gene>
<reference evidence="5 6" key="1">
    <citation type="submission" date="2019-11" db="EMBL/GenBank/DDBJ databases">
        <title>Bacillus lacus genome.</title>
        <authorList>
            <person name="Allen C.J."/>
            <person name="Newman J.D."/>
        </authorList>
    </citation>
    <scope>NUCLEOTIDE SEQUENCE [LARGE SCALE GENOMIC DNA]</scope>
    <source>
        <strain evidence="5 6">KCTC 33946</strain>
    </source>
</reference>
<keyword evidence="2" id="KW-0238">DNA-binding</keyword>
<dbReference type="Pfam" id="PF06445">
    <property type="entry name" value="GyrI-like"/>
    <property type="match status" value="1"/>
</dbReference>
<dbReference type="EMBL" id="WKKI01000058">
    <property type="protein sequence ID" value="MRX74067.1"/>
    <property type="molecule type" value="Genomic_DNA"/>
</dbReference>
<dbReference type="Gene3D" id="1.10.10.60">
    <property type="entry name" value="Homeodomain-like"/>
    <property type="match status" value="2"/>
</dbReference>
<accession>A0A7X2J2S3</accession>
<evidence type="ECO:0000313" key="5">
    <source>
        <dbReference type="EMBL" id="MRX74067.1"/>
    </source>
</evidence>
<keyword evidence="3" id="KW-0804">Transcription</keyword>
<dbReference type="SMART" id="SM00871">
    <property type="entry name" value="AraC_E_bind"/>
    <property type="match status" value="1"/>
</dbReference>
<comment type="caution">
    <text evidence="5">The sequence shown here is derived from an EMBL/GenBank/DDBJ whole genome shotgun (WGS) entry which is preliminary data.</text>
</comment>
<dbReference type="InterPro" id="IPR018062">
    <property type="entry name" value="HTH_AraC-typ_CS"/>
</dbReference>
<dbReference type="InterPro" id="IPR010499">
    <property type="entry name" value="AraC_E-bd"/>
</dbReference>
<organism evidence="5 6">
    <name type="scientific">Metabacillus lacus</name>
    <dbReference type="NCBI Taxonomy" id="1983721"/>
    <lineage>
        <taxon>Bacteria</taxon>
        <taxon>Bacillati</taxon>
        <taxon>Bacillota</taxon>
        <taxon>Bacilli</taxon>
        <taxon>Bacillales</taxon>
        <taxon>Bacillaceae</taxon>
        <taxon>Metabacillus</taxon>
    </lineage>
</organism>
<sequence>MEMLKKMNDCLEYIEQHLDADIDMEVMARMTFTSKFHFQKMFHVLTGCTCAEYIRKRRLTRAAQELCQNGIRVIDVALKYGYESPESFSKAFRKVHGVTPSSVKTGSQLLKAFPQLSFQITLRGEYEMDYRIVEKGAWKAAGIGKTVTTVNGQNLQEVPDFWREMDQRGITYSILEDTGAEHLLGVCSAFDSSKEEFTYLIGAETDKEVRNLQHVHIPACHWAVFKAVGPVPHAVVDVWKRIYAEWFPSTGYEHAGYPEFELYTKGDLSAEDYVCEIWIPIQKK</sequence>
<evidence type="ECO:0000256" key="3">
    <source>
        <dbReference type="ARBA" id="ARBA00023163"/>
    </source>
</evidence>
<dbReference type="SUPFAM" id="SSF46689">
    <property type="entry name" value="Homeodomain-like"/>
    <property type="match status" value="2"/>
</dbReference>
<dbReference type="Gene3D" id="3.20.80.10">
    <property type="entry name" value="Regulatory factor, effector binding domain"/>
    <property type="match status" value="1"/>
</dbReference>
<dbReference type="PROSITE" id="PS00041">
    <property type="entry name" value="HTH_ARAC_FAMILY_1"/>
    <property type="match status" value="1"/>
</dbReference>
<dbReference type="SMART" id="SM00342">
    <property type="entry name" value="HTH_ARAC"/>
    <property type="match status" value="1"/>
</dbReference>
<dbReference type="InterPro" id="IPR020449">
    <property type="entry name" value="Tscrpt_reg_AraC-type_HTH"/>
</dbReference>
<evidence type="ECO:0000256" key="1">
    <source>
        <dbReference type="ARBA" id="ARBA00023015"/>
    </source>
</evidence>
<dbReference type="PRINTS" id="PR00032">
    <property type="entry name" value="HTHARAC"/>
</dbReference>
<dbReference type="InterPro" id="IPR018060">
    <property type="entry name" value="HTH_AraC"/>
</dbReference>
<keyword evidence="1" id="KW-0805">Transcription regulation</keyword>
<dbReference type="GO" id="GO:0003700">
    <property type="term" value="F:DNA-binding transcription factor activity"/>
    <property type="evidence" value="ECO:0007669"/>
    <property type="project" value="InterPro"/>
</dbReference>
<evidence type="ECO:0000256" key="2">
    <source>
        <dbReference type="ARBA" id="ARBA00023125"/>
    </source>
</evidence>
<dbReference type="InterPro" id="IPR009057">
    <property type="entry name" value="Homeodomain-like_sf"/>
</dbReference>
<dbReference type="InterPro" id="IPR050959">
    <property type="entry name" value="MarA-like"/>
</dbReference>
<dbReference type="Pfam" id="PF12833">
    <property type="entry name" value="HTH_18"/>
    <property type="match status" value="1"/>
</dbReference>
<dbReference type="InterPro" id="IPR029442">
    <property type="entry name" value="GyrI-like"/>
</dbReference>
<dbReference type="PROSITE" id="PS01124">
    <property type="entry name" value="HTH_ARAC_FAMILY_2"/>
    <property type="match status" value="1"/>
</dbReference>
<dbReference type="GO" id="GO:0043565">
    <property type="term" value="F:sequence-specific DNA binding"/>
    <property type="evidence" value="ECO:0007669"/>
    <property type="project" value="InterPro"/>
</dbReference>
<proteinExistence type="predicted"/>
<evidence type="ECO:0000313" key="6">
    <source>
        <dbReference type="Proteomes" id="UP000448867"/>
    </source>
</evidence>
<dbReference type="InterPro" id="IPR011256">
    <property type="entry name" value="Reg_factor_effector_dom_sf"/>
</dbReference>
<feature type="domain" description="HTH araC/xylS-type" evidence="4">
    <location>
        <begin position="8"/>
        <end position="106"/>
    </location>
</feature>
<dbReference type="PANTHER" id="PTHR47504">
    <property type="entry name" value="RIGHT ORIGIN-BINDING PROTEIN"/>
    <property type="match status" value="1"/>
</dbReference>
<protein>
    <submittedName>
        <fullName evidence="5">Helix-turn-helix domain-containing protein</fullName>
    </submittedName>
</protein>
<dbReference type="PANTHER" id="PTHR47504:SF5">
    <property type="entry name" value="RIGHT ORIGIN-BINDING PROTEIN"/>
    <property type="match status" value="1"/>
</dbReference>
<dbReference type="Proteomes" id="UP000448867">
    <property type="component" value="Unassembled WGS sequence"/>
</dbReference>
<name>A0A7X2J2S3_9BACI</name>
<keyword evidence="6" id="KW-1185">Reference proteome</keyword>